<dbReference type="Proteomes" id="UP001498398">
    <property type="component" value="Unassembled WGS sequence"/>
</dbReference>
<name>A0ABR1J3Z2_9AGAR</name>
<reference evidence="1 2" key="1">
    <citation type="submission" date="2024-01" db="EMBL/GenBank/DDBJ databases">
        <title>A draft genome for the cacao thread blight pathogen Marasmiellus scandens.</title>
        <authorList>
            <person name="Baruah I.K."/>
            <person name="Leung J."/>
            <person name="Bukari Y."/>
            <person name="Amoako-Attah I."/>
            <person name="Meinhardt L.W."/>
            <person name="Bailey B.A."/>
            <person name="Cohen S.P."/>
        </authorList>
    </citation>
    <scope>NUCLEOTIDE SEQUENCE [LARGE SCALE GENOMIC DNA]</scope>
    <source>
        <strain evidence="1 2">GH-19</strain>
    </source>
</reference>
<protein>
    <submittedName>
        <fullName evidence="1">Uncharacterized protein</fullName>
    </submittedName>
</protein>
<dbReference type="EMBL" id="JBANRG010000043">
    <property type="protein sequence ID" value="KAK7446725.1"/>
    <property type="molecule type" value="Genomic_DNA"/>
</dbReference>
<dbReference type="Pfam" id="PF14441">
    <property type="entry name" value="OTT_1508_deam"/>
    <property type="match status" value="1"/>
</dbReference>
<proteinExistence type="predicted"/>
<keyword evidence="2" id="KW-1185">Reference proteome</keyword>
<accession>A0ABR1J3Z2</accession>
<evidence type="ECO:0000313" key="2">
    <source>
        <dbReference type="Proteomes" id="UP001498398"/>
    </source>
</evidence>
<gene>
    <name evidence="1" type="ORF">VKT23_014419</name>
</gene>
<evidence type="ECO:0000313" key="1">
    <source>
        <dbReference type="EMBL" id="KAK7446725.1"/>
    </source>
</evidence>
<dbReference type="InterPro" id="IPR027796">
    <property type="entry name" value="OTT_1508_deam-like"/>
</dbReference>
<organism evidence="1 2">
    <name type="scientific">Marasmiellus scandens</name>
    <dbReference type="NCBI Taxonomy" id="2682957"/>
    <lineage>
        <taxon>Eukaryota</taxon>
        <taxon>Fungi</taxon>
        <taxon>Dikarya</taxon>
        <taxon>Basidiomycota</taxon>
        <taxon>Agaricomycotina</taxon>
        <taxon>Agaricomycetes</taxon>
        <taxon>Agaricomycetidae</taxon>
        <taxon>Agaricales</taxon>
        <taxon>Marasmiineae</taxon>
        <taxon>Omphalotaceae</taxon>
        <taxon>Marasmiellus</taxon>
    </lineage>
</organism>
<sequence>MYWLRPLESAVEQEMASNDDLAPSMRFDFERYINKLLSPCNHIRNLFSASSHSPYNSATSLPLDVQTVVSDIEAVSFDIPSESDITSWLDRLYTLIPREDRDDDHQSSIVRSVYSTIVNQLSRGGNAKLNIQEPHCKCVLVRYHHLHSHGQFGPYPYIAVSKSSCLLCALFVAAYRHHASNQPELTAFDIAGCNSQIIPSQLPLGLENDLDQEITNCVLESIDKLMVHYLSKKLYQYKHAKKLSQSTTGSSDSDDEYLQEYVDSFIISKQERKGKNV</sequence>
<comment type="caution">
    <text evidence="1">The sequence shown here is derived from an EMBL/GenBank/DDBJ whole genome shotgun (WGS) entry which is preliminary data.</text>
</comment>